<protein>
    <submittedName>
        <fullName evidence="2">Uncharacterized protein</fullName>
    </submittedName>
</protein>
<dbReference type="EnsemblMetazoa" id="PPA43760.1">
    <property type="protein sequence ID" value="PPA43760.1"/>
    <property type="gene ID" value="WBGene00282129"/>
</dbReference>
<sequence length="109" mass="12726">MRSPLTDTHRETIGTESPRVCEYCNRGRKVYTSGGGAPVPRRAHEESMEKPMETEEFLWRQKRAAGRMDWAEIKMLTPHRNSWLSRFSKTTYSSSSVSARHEPRQERDI</sequence>
<name>A0A2A6B9F1_PRIPA</name>
<keyword evidence="3" id="KW-1185">Reference proteome</keyword>
<evidence type="ECO:0000256" key="1">
    <source>
        <dbReference type="SAM" id="MobiDB-lite"/>
    </source>
</evidence>
<reference evidence="2" key="2">
    <citation type="submission" date="2022-06" db="UniProtKB">
        <authorList>
            <consortium name="EnsemblMetazoa"/>
        </authorList>
    </citation>
    <scope>IDENTIFICATION</scope>
    <source>
        <strain evidence="2">PS312</strain>
    </source>
</reference>
<feature type="compositionally biased region" description="Basic and acidic residues" evidence="1">
    <location>
        <begin position="42"/>
        <end position="54"/>
    </location>
</feature>
<accession>A0A8R1Z1M9</accession>
<gene>
    <name evidence="2" type="primary">WBGene00282129</name>
</gene>
<organism evidence="2 3">
    <name type="scientific">Pristionchus pacificus</name>
    <name type="common">Parasitic nematode worm</name>
    <dbReference type="NCBI Taxonomy" id="54126"/>
    <lineage>
        <taxon>Eukaryota</taxon>
        <taxon>Metazoa</taxon>
        <taxon>Ecdysozoa</taxon>
        <taxon>Nematoda</taxon>
        <taxon>Chromadorea</taxon>
        <taxon>Rhabditida</taxon>
        <taxon>Rhabditina</taxon>
        <taxon>Diplogasteromorpha</taxon>
        <taxon>Diplogasteroidea</taxon>
        <taxon>Neodiplogasteridae</taxon>
        <taxon>Pristionchus</taxon>
    </lineage>
</organism>
<reference evidence="3" key="1">
    <citation type="journal article" date="2008" name="Nat. Genet.">
        <title>The Pristionchus pacificus genome provides a unique perspective on nematode lifestyle and parasitism.</title>
        <authorList>
            <person name="Dieterich C."/>
            <person name="Clifton S.W."/>
            <person name="Schuster L.N."/>
            <person name="Chinwalla A."/>
            <person name="Delehaunty K."/>
            <person name="Dinkelacker I."/>
            <person name="Fulton L."/>
            <person name="Fulton R."/>
            <person name="Godfrey J."/>
            <person name="Minx P."/>
            <person name="Mitreva M."/>
            <person name="Roeseler W."/>
            <person name="Tian H."/>
            <person name="Witte H."/>
            <person name="Yang S.P."/>
            <person name="Wilson R.K."/>
            <person name="Sommer R.J."/>
        </authorList>
    </citation>
    <scope>NUCLEOTIDE SEQUENCE [LARGE SCALE GENOMIC DNA]</scope>
    <source>
        <strain evidence="3">PS312</strain>
    </source>
</reference>
<proteinExistence type="predicted"/>
<dbReference type="Proteomes" id="UP000005239">
    <property type="component" value="Unassembled WGS sequence"/>
</dbReference>
<accession>A0A2A6B9F1</accession>
<feature type="region of interest" description="Disordered" evidence="1">
    <location>
        <begin position="33"/>
        <end position="54"/>
    </location>
</feature>
<dbReference type="AlphaFoldDB" id="A0A2A6B9F1"/>
<evidence type="ECO:0000313" key="3">
    <source>
        <dbReference type="Proteomes" id="UP000005239"/>
    </source>
</evidence>
<evidence type="ECO:0000313" key="2">
    <source>
        <dbReference type="EnsemblMetazoa" id="PPA43760.1"/>
    </source>
</evidence>